<dbReference type="GO" id="GO:0002376">
    <property type="term" value="P:immune system process"/>
    <property type="evidence" value="ECO:0007669"/>
    <property type="project" value="UniProtKB-KW"/>
</dbReference>
<keyword evidence="8" id="KW-1133">Transmembrane helix</keyword>
<evidence type="ECO:0000256" key="1">
    <source>
        <dbReference type="ARBA" id="ARBA00004236"/>
    </source>
</evidence>
<keyword evidence="8" id="KW-0812">Transmembrane</keyword>
<keyword evidence="5 8" id="KW-0472">Membrane</keyword>
<evidence type="ECO:0000313" key="11">
    <source>
        <dbReference type="Ensembl" id="ENSLBEP00000000183.1"/>
    </source>
</evidence>
<dbReference type="GO" id="GO:0005886">
    <property type="term" value="C:plasma membrane"/>
    <property type="evidence" value="ECO:0007669"/>
    <property type="project" value="UniProtKB-SubCell"/>
</dbReference>
<accession>A0A3Q3E062</accession>
<dbReference type="AlphaFoldDB" id="A0A3Q3E062"/>
<keyword evidence="7" id="KW-0325">Glycoprotein</keyword>
<dbReference type="PANTHER" id="PTHR19433">
    <property type="entry name" value="T-CELL RECEPTOR ALPHA CHAIN V REGION-RELATED"/>
    <property type="match status" value="1"/>
</dbReference>
<dbReference type="STRING" id="56723.ENSLBEP00000000183"/>
<evidence type="ECO:0000256" key="2">
    <source>
        <dbReference type="ARBA" id="ARBA00022475"/>
    </source>
</evidence>
<organism evidence="11 12">
    <name type="scientific">Labrus bergylta</name>
    <name type="common">ballan wrasse</name>
    <dbReference type="NCBI Taxonomy" id="56723"/>
    <lineage>
        <taxon>Eukaryota</taxon>
        <taxon>Metazoa</taxon>
        <taxon>Chordata</taxon>
        <taxon>Craniata</taxon>
        <taxon>Vertebrata</taxon>
        <taxon>Euteleostomi</taxon>
        <taxon>Actinopterygii</taxon>
        <taxon>Neopterygii</taxon>
        <taxon>Teleostei</taxon>
        <taxon>Neoteleostei</taxon>
        <taxon>Acanthomorphata</taxon>
        <taxon>Eupercaria</taxon>
        <taxon>Labriformes</taxon>
        <taxon>Labridae</taxon>
        <taxon>Labrus</taxon>
    </lineage>
</organism>
<dbReference type="SUPFAM" id="SSF48726">
    <property type="entry name" value="Immunoglobulin"/>
    <property type="match status" value="2"/>
</dbReference>
<dbReference type="InterPro" id="IPR052051">
    <property type="entry name" value="TCR_complex_component"/>
</dbReference>
<dbReference type="PANTHER" id="PTHR19433:SF133">
    <property type="entry name" value="IMMUNE-TYPE RECEPTOR 5 PRECURSOR-RELATED"/>
    <property type="match status" value="1"/>
</dbReference>
<evidence type="ECO:0000256" key="3">
    <source>
        <dbReference type="ARBA" id="ARBA00022729"/>
    </source>
</evidence>
<evidence type="ECO:0000256" key="4">
    <source>
        <dbReference type="ARBA" id="ARBA00022859"/>
    </source>
</evidence>
<dbReference type="InterPro" id="IPR007110">
    <property type="entry name" value="Ig-like_dom"/>
</dbReference>
<evidence type="ECO:0000259" key="10">
    <source>
        <dbReference type="PROSITE" id="PS50835"/>
    </source>
</evidence>
<dbReference type="GO" id="GO:0009617">
    <property type="term" value="P:response to bacterium"/>
    <property type="evidence" value="ECO:0007669"/>
    <property type="project" value="TreeGrafter"/>
</dbReference>
<keyword evidence="3 9" id="KW-0732">Signal</keyword>
<protein>
    <submittedName>
        <fullName evidence="11">Uncharacterized LOC109992812</fullName>
    </submittedName>
</protein>
<dbReference type="InterPro" id="IPR013106">
    <property type="entry name" value="Ig_V-set"/>
</dbReference>
<dbReference type="GeneTree" id="ENSGT00950000182968"/>
<evidence type="ECO:0000256" key="5">
    <source>
        <dbReference type="ARBA" id="ARBA00023136"/>
    </source>
</evidence>
<dbReference type="InterPro" id="IPR036179">
    <property type="entry name" value="Ig-like_dom_sf"/>
</dbReference>
<dbReference type="Gene3D" id="2.60.40.10">
    <property type="entry name" value="Immunoglobulins"/>
    <property type="match status" value="2"/>
</dbReference>
<proteinExistence type="predicted"/>
<evidence type="ECO:0000256" key="6">
    <source>
        <dbReference type="ARBA" id="ARBA00023157"/>
    </source>
</evidence>
<keyword evidence="12" id="KW-1185">Reference proteome</keyword>
<evidence type="ECO:0000256" key="9">
    <source>
        <dbReference type="SAM" id="SignalP"/>
    </source>
</evidence>
<keyword evidence="4" id="KW-0391">Immunity</keyword>
<reference evidence="11" key="2">
    <citation type="submission" date="2025-09" db="UniProtKB">
        <authorList>
            <consortium name="Ensembl"/>
        </authorList>
    </citation>
    <scope>IDENTIFICATION</scope>
</reference>
<feature type="chain" id="PRO_5018583367" evidence="9">
    <location>
        <begin position="20"/>
        <end position="338"/>
    </location>
</feature>
<dbReference type="SMART" id="SM00409">
    <property type="entry name" value="IG"/>
    <property type="match status" value="2"/>
</dbReference>
<dbReference type="Ensembl" id="ENSLBET00000000188.1">
    <property type="protein sequence ID" value="ENSLBEP00000000183.1"/>
    <property type="gene ID" value="ENSLBEG00000000151.1"/>
</dbReference>
<comment type="subcellular location">
    <subcellularLocation>
        <location evidence="1">Cell membrane</location>
    </subcellularLocation>
</comment>
<keyword evidence="2" id="KW-1003">Cell membrane</keyword>
<feature type="domain" description="Ig-like" evidence="10">
    <location>
        <begin position="153"/>
        <end position="240"/>
    </location>
</feature>
<feature type="domain" description="Ig-like" evidence="10">
    <location>
        <begin position="3"/>
        <end position="113"/>
    </location>
</feature>
<feature type="transmembrane region" description="Helical" evidence="8">
    <location>
        <begin position="251"/>
        <end position="273"/>
    </location>
</feature>
<dbReference type="SMART" id="SM00406">
    <property type="entry name" value="IGv"/>
    <property type="match status" value="2"/>
</dbReference>
<name>A0A3Q3E062_9LABR</name>
<reference evidence="11" key="1">
    <citation type="submission" date="2025-08" db="UniProtKB">
        <authorList>
            <consortium name="Ensembl"/>
        </authorList>
    </citation>
    <scope>IDENTIFICATION</scope>
</reference>
<dbReference type="InParanoid" id="A0A3Q3E062"/>
<dbReference type="Pfam" id="PF07686">
    <property type="entry name" value="V-set"/>
    <property type="match status" value="2"/>
</dbReference>
<dbReference type="PROSITE" id="PS50835">
    <property type="entry name" value="IG_LIKE"/>
    <property type="match status" value="2"/>
</dbReference>
<feature type="signal peptide" evidence="9">
    <location>
        <begin position="1"/>
        <end position="19"/>
    </location>
</feature>
<dbReference type="FunCoup" id="A0A3Q3E062">
    <property type="interactions" value="100"/>
</dbReference>
<dbReference type="InterPro" id="IPR003599">
    <property type="entry name" value="Ig_sub"/>
</dbReference>
<dbReference type="OrthoDB" id="6370831at2759"/>
<evidence type="ECO:0000313" key="12">
    <source>
        <dbReference type="Proteomes" id="UP000261660"/>
    </source>
</evidence>
<evidence type="ECO:0000256" key="7">
    <source>
        <dbReference type="ARBA" id="ARBA00023180"/>
    </source>
</evidence>
<keyword evidence="6" id="KW-1015">Disulfide bond</keyword>
<sequence>MMPRHIFLFLLSEIYQVSAATSDVKQGSGVITATLGQNVTLPCSCENDAVTFFTWYQQHLGDKPVIISTLMKHKKEASISPAYKERFKVAGQGGVNNLVIRDVLLSDSAIYYCGILEYNTVEFGKGVFLHVKSSSSKTKTVVHQSALGPLRVGDSVNLSCTVHAESCAEQQSFYWFRHGAAQPAIIYHNAGECIKDPGSHMRNCTLNLPLKSVSSSDAGMYYCALASCGEVVFGNGTRVQIGGDSANVPSLLAYFLSVALAVFIIVLLVLTVIMQKLKNKSCSTCKGSAASEATGGELNSHDADHLHYAALSLNRTTKRHRQKDNVTADCVYSRVRRE</sequence>
<dbReference type="Proteomes" id="UP000261660">
    <property type="component" value="Unplaced"/>
</dbReference>
<evidence type="ECO:0000256" key="8">
    <source>
        <dbReference type="SAM" id="Phobius"/>
    </source>
</evidence>
<dbReference type="CDD" id="cd00099">
    <property type="entry name" value="IgV"/>
    <property type="match status" value="1"/>
</dbReference>
<dbReference type="InterPro" id="IPR013783">
    <property type="entry name" value="Ig-like_fold"/>
</dbReference>